<name>A0A972GT38_9BACL</name>
<evidence type="ECO:0000256" key="1">
    <source>
        <dbReference type="ARBA" id="ARBA00004496"/>
    </source>
</evidence>
<comment type="subcellular location">
    <subcellularLocation>
        <location evidence="1">Cytoplasm</location>
    </subcellularLocation>
</comment>
<dbReference type="InterPro" id="IPR009057">
    <property type="entry name" value="Homeodomain-like_sf"/>
</dbReference>
<dbReference type="SMART" id="SM00342">
    <property type="entry name" value="HTH_ARAC"/>
    <property type="match status" value="1"/>
</dbReference>
<dbReference type="InterPro" id="IPR051552">
    <property type="entry name" value="HptR"/>
</dbReference>
<dbReference type="SMART" id="SM00448">
    <property type="entry name" value="REC"/>
    <property type="match status" value="1"/>
</dbReference>
<evidence type="ECO:0000256" key="3">
    <source>
        <dbReference type="ARBA" id="ARBA00022553"/>
    </source>
</evidence>
<keyword evidence="12" id="KW-1185">Reference proteome</keyword>
<evidence type="ECO:0000256" key="2">
    <source>
        <dbReference type="ARBA" id="ARBA00022490"/>
    </source>
</evidence>
<dbReference type="InterPro" id="IPR018062">
    <property type="entry name" value="HTH_AraC-typ_CS"/>
</dbReference>
<dbReference type="RefSeq" id="WP_171652162.1">
    <property type="nucleotide sequence ID" value="NZ_WHOD01000052.1"/>
</dbReference>
<dbReference type="PANTHER" id="PTHR42713:SF3">
    <property type="entry name" value="TRANSCRIPTIONAL REGULATORY PROTEIN HPTR"/>
    <property type="match status" value="1"/>
</dbReference>
<dbReference type="EMBL" id="WHOD01000052">
    <property type="protein sequence ID" value="NOU93959.1"/>
    <property type="molecule type" value="Genomic_DNA"/>
</dbReference>
<keyword evidence="3 8" id="KW-0597">Phosphoprotein</keyword>
<dbReference type="GO" id="GO:0000160">
    <property type="term" value="P:phosphorelay signal transduction system"/>
    <property type="evidence" value="ECO:0007669"/>
    <property type="project" value="UniProtKB-KW"/>
</dbReference>
<evidence type="ECO:0000256" key="8">
    <source>
        <dbReference type="PROSITE-ProRule" id="PRU00169"/>
    </source>
</evidence>
<dbReference type="InterPro" id="IPR020449">
    <property type="entry name" value="Tscrpt_reg_AraC-type_HTH"/>
</dbReference>
<protein>
    <submittedName>
        <fullName evidence="11">Response regulator</fullName>
    </submittedName>
</protein>
<dbReference type="Gene3D" id="1.10.10.60">
    <property type="entry name" value="Homeodomain-like"/>
    <property type="match status" value="2"/>
</dbReference>
<dbReference type="PROSITE" id="PS00041">
    <property type="entry name" value="HTH_ARAC_FAMILY_1"/>
    <property type="match status" value="1"/>
</dbReference>
<keyword evidence="5" id="KW-0805">Transcription regulation</keyword>
<dbReference type="GO" id="GO:0003700">
    <property type="term" value="F:DNA-binding transcription factor activity"/>
    <property type="evidence" value="ECO:0007669"/>
    <property type="project" value="InterPro"/>
</dbReference>
<gene>
    <name evidence="11" type="ORF">GC093_12125</name>
</gene>
<dbReference type="AlphaFoldDB" id="A0A972GT38"/>
<feature type="modified residue" description="4-aspartylphosphate" evidence="8">
    <location>
        <position position="55"/>
    </location>
</feature>
<dbReference type="PRINTS" id="PR00032">
    <property type="entry name" value="HTHARAC"/>
</dbReference>
<dbReference type="InterPro" id="IPR001789">
    <property type="entry name" value="Sig_transdc_resp-reg_receiver"/>
</dbReference>
<accession>A0A972GT38</accession>
<organism evidence="11 12">
    <name type="scientific">Paenibacillus foliorum</name>
    <dbReference type="NCBI Taxonomy" id="2654974"/>
    <lineage>
        <taxon>Bacteria</taxon>
        <taxon>Bacillati</taxon>
        <taxon>Bacillota</taxon>
        <taxon>Bacilli</taxon>
        <taxon>Bacillales</taxon>
        <taxon>Paenibacillaceae</taxon>
        <taxon>Paenibacillus</taxon>
    </lineage>
</organism>
<dbReference type="Gene3D" id="3.40.50.2300">
    <property type="match status" value="1"/>
</dbReference>
<dbReference type="PANTHER" id="PTHR42713">
    <property type="entry name" value="HISTIDINE KINASE-RELATED"/>
    <property type="match status" value="1"/>
</dbReference>
<evidence type="ECO:0000256" key="7">
    <source>
        <dbReference type="ARBA" id="ARBA00023163"/>
    </source>
</evidence>
<evidence type="ECO:0000259" key="10">
    <source>
        <dbReference type="PROSITE" id="PS50110"/>
    </source>
</evidence>
<dbReference type="InterPro" id="IPR011006">
    <property type="entry name" value="CheY-like_superfamily"/>
</dbReference>
<evidence type="ECO:0000256" key="5">
    <source>
        <dbReference type="ARBA" id="ARBA00023015"/>
    </source>
</evidence>
<dbReference type="InterPro" id="IPR018060">
    <property type="entry name" value="HTH_AraC"/>
</dbReference>
<keyword evidence="6" id="KW-0238">DNA-binding</keyword>
<keyword evidence="7" id="KW-0804">Transcription</keyword>
<evidence type="ECO:0000256" key="6">
    <source>
        <dbReference type="ARBA" id="ARBA00023125"/>
    </source>
</evidence>
<dbReference type="GO" id="GO:0005737">
    <property type="term" value="C:cytoplasm"/>
    <property type="evidence" value="ECO:0007669"/>
    <property type="project" value="UniProtKB-SubCell"/>
</dbReference>
<evidence type="ECO:0000313" key="12">
    <source>
        <dbReference type="Proteomes" id="UP000641588"/>
    </source>
</evidence>
<dbReference type="CDD" id="cd17536">
    <property type="entry name" value="REC_YesN-like"/>
    <property type="match status" value="1"/>
</dbReference>
<proteinExistence type="predicted"/>
<dbReference type="PROSITE" id="PS50110">
    <property type="entry name" value="RESPONSE_REGULATORY"/>
    <property type="match status" value="1"/>
</dbReference>
<dbReference type="SUPFAM" id="SSF46689">
    <property type="entry name" value="Homeodomain-like"/>
    <property type="match status" value="2"/>
</dbReference>
<comment type="caution">
    <text evidence="11">The sequence shown here is derived from an EMBL/GenBank/DDBJ whole genome shotgun (WGS) entry which is preliminary data.</text>
</comment>
<keyword evidence="2" id="KW-0963">Cytoplasm</keyword>
<reference evidence="11" key="1">
    <citation type="submission" date="2019-10" db="EMBL/GenBank/DDBJ databases">
        <title>Description of Paenibacillus glebae sp. nov.</title>
        <authorList>
            <person name="Carlier A."/>
            <person name="Qi S."/>
        </authorList>
    </citation>
    <scope>NUCLEOTIDE SEQUENCE</scope>
    <source>
        <strain evidence="11">LMG 31456</strain>
    </source>
</reference>
<dbReference type="Pfam" id="PF00072">
    <property type="entry name" value="Response_reg"/>
    <property type="match status" value="1"/>
</dbReference>
<dbReference type="Proteomes" id="UP000641588">
    <property type="component" value="Unassembled WGS sequence"/>
</dbReference>
<feature type="domain" description="HTH araC/xylS-type" evidence="9">
    <location>
        <begin position="153"/>
        <end position="251"/>
    </location>
</feature>
<dbReference type="GO" id="GO:0043565">
    <property type="term" value="F:sequence-specific DNA binding"/>
    <property type="evidence" value="ECO:0007669"/>
    <property type="project" value="InterPro"/>
</dbReference>
<evidence type="ECO:0000256" key="4">
    <source>
        <dbReference type="ARBA" id="ARBA00023012"/>
    </source>
</evidence>
<keyword evidence="4" id="KW-0902">Two-component regulatory system</keyword>
<dbReference type="Pfam" id="PF12833">
    <property type="entry name" value="HTH_18"/>
    <property type="match status" value="1"/>
</dbReference>
<sequence length="259" mass="29989">MFNLFIVEDEWLVREGLKQTIPWHEVNCQIIGEASDGLNALDLLQSLAPDILLTDIRMPAMNGIELAEQAVKLYPHLKVVFLTGFDDFSYAQKAVKLGAADFVLKPTNPEELVEVFTRITNQLVGERKVLAEAGEWNRIHKSVLESKENSGFKEVEQYIKEKYGEDITLQGMADRYNMSESYFSRLFKKQIGVSFLDYLTDLRVNHAKELLLNPRLKIYQIAIQVGYQDSRYFSQVFRKYTGETPSEFRKRYDIEVFPL</sequence>
<dbReference type="SUPFAM" id="SSF52172">
    <property type="entry name" value="CheY-like"/>
    <property type="match status" value="1"/>
</dbReference>
<evidence type="ECO:0000259" key="9">
    <source>
        <dbReference type="PROSITE" id="PS01124"/>
    </source>
</evidence>
<feature type="domain" description="Response regulatory" evidence="10">
    <location>
        <begin position="3"/>
        <end position="120"/>
    </location>
</feature>
<evidence type="ECO:0000313" key="11">
    <source>
        <dbReference type="EMBL" id="NOU93959.1"/>
    </source>
</evidence>
<dbReference type="PROSITE" id="PS01124">
    <property type="entry name" value="HTH_ARAC_FAMILY_2"/>
    <property type="match status" value="1"/>
</dbReference>